<dbReference type="Proteomes" id="UP000265520">
    <property type="component" value="Unassembled WGS sequence"/>
</dbReference>
<dbReference type="AlphaFoldDB" id="A0A392NXW9"/>
<sequence>MGEFASDSRAWRGSIGAWRQTDWKGEDLLRVVAPGA</sequence>
<proteinExistence type="predicted"/>
<organism evidence="1 2">
    <name type="scientific">Trifolium medium</name>
    <dbReference type="NCBI Taxonomy" id="97028"/>
    <lineage>
        <taxon>Eukaryota</taxon>
        <taxon>Viridiplantae</taxon>
        <taxon>Streptophyta</taxon>
        <taxon>Embryophyta</taxon>
        <taxon>Tracheophyta</taxon>
        <taxon>Spermatophyta</taxon>
        <taxon>Magnoliopsida</taxon>
        <taxon>eudicotyledons</taxon>
        <taxon>Gunneridae</taxon>
        <taxon>Pentapetalae</taxon>
        <taxon>rosids</taxon>
        <taxon>fabids</taxon>
        <taxon>Fabales</taxon>
        <taxon>Fabaceae</taxon>
        <taxon>Papilionoideae</taxon>
        <taxon>50 kb inversion clade</taxon>
        <taxon>NPAAA clade</taxon>
        <taxon>Hologalegina</taxon>
        <taxon>IRL clade</taxon>
        <taxon>Trifolieae</taxon>
        <taxon>Trifolium</taxon>
    </lineage>
</organism>
<name>A0A392NXW9_9FABA</name>
<keyword evidence="2" id="KW-1185">Reference proteome</keyword>
<dbReference type="EMBL" id="LXQA010054150">
    <property type="protein sequence ID" value="MCI04049.1"/>
    <property type="molecule type" value="Genomic_DNA"/>
</dbReference>
<evidence type="ECO:0000313" key="2">
    <source>
        <dbReference type="Proteomes" id="UP000265520"/>
    </source>
</evidence>
<evidence type="ECO:0000313" key="1">
    <source>
        <dbReference type="EMBL" id="MCI04049.1"/>
    </source>
</evidence>
<reference evidence="1 2" key="1">
    <citation type="journal article" date="2018" name="Front. Plant Sci.">
        <title>Red Clover (Trifolium pratense) and Zigzag Clover (T. medium) - A Picture of Genomic Similarities and Differences.</title>
        <authorList>
            <person name="Dluhosova J."/>
            <person name="Istvanek J."/>
            <person name="Nedelnik J."/>
            <person name="Repkova J."/>
        </authorList>
    </citation>
    <scope>NUCLEOTIDE SEQUENCE [LARGE SCALE GENOMIC DNA]</scope>
    <source>
        <strain evidence="2">cv. 10/8</strain>
        <tissue evidence="1">Leaf</tissue>
    </source>
</reference>
<feature type="non-terminal residue" evidence="1">
    <location>
        <position position="36"/>
    </location>
</feature>
<accession>A0A392NXW9</accession>
<comment type="caution">
    <text evidence="1">The sequence shown here is derived from an EMBL/GenBank/DDBJ whole genome shotgun (WGS) entry which is preliminary data.</text>
</comment>
<protein>
    <submittedName>
        <fullName evidence="1">Uncharacterized protein</fullName>
    </submittedName>
</protein>